<evidence type="ECO:0000313" key="2">
    <source>
        <dbReference type="EMBL" id="QIM50626.1"/>
    </source>
</evidence>
<organism evidence="2 3">
    <name type="scientific">Hydrogenophaga crocea</name>
    <dbReference type="NCBI Taxonomy" id="2716225"/>
    <lineage>
        <taxon>Bacteria</taxon>
        <taxon>Pseudomonadati</taxon>
        <taxon>Pseudomonadota</taxon>
        <taxon>Betaproteobacteria</taxon>
        <taxon>Burkholderiales</taxon>
        <taxon>Comamonadaceae</taxon>
        <taxon>Hydrogenophaga</taxon>
    </lineage>
</organism>
<dbReference type="EMBL" id="CP049989">
    <property type="protein sequence ID" value="QIM50626.1"/>
    <property type="molecule type" value="Genomic_DNA"/>
</dbReference>
<name>A0A6G8IC66_9BURK</name>
<evidence type="ECO:0000313" key="3">
    <source>
        <dbReference type="Proteomes" id="UP000503162"/>
    </source>
</evidence>
<protein>
    <submittedName>
        <fullName evidence="2">Uncharacterized protein</fullName>
    </submittedName>
</protein>
<gene>
    <name evidence="2" type="ORF">G9Q37_17875</name>
</gene>
<dbReference type="Proteomes" id="UP000503162">
    <property type="component" value="Chromosome"/>
</dbReference>
<keyword evidence="3" id="KW-1185">Reference proteome</keyword>
<dbReference type="AlphaFoldDB" id="A0A6G8IC66"/>
<accession>A0A6G8IC66</accession>
<reference evidence="2 3" key="1">
    <citation type="submission" date="2020-03" db="EMBL/GenBank/DDBJ databases">
        <title>Hydrogenophaga sp. nov. isolated from cyanobacterial mat.</title>
        <authorList>
            <person name="Thorat V."/>
            <person name="Kirdat K."/>
            <person name="Tiwarekar B."/>
            <person name="Costa E.D."/>
            <person name="Yadav A."/>
        </authorList>
    </citation>
    <scope>NUCLEOTIDE SEQUENCE [LARGE SCALE GENOMIC DNA]</scope>
    <source>
        <strain evidence="2 3">BA0156</strain>
    </source>
</reference>
<sequence length="74" mass="7966">MHAKTLWTLAFVVVVQTGVPFAWAKKPAPARQAPGALKFVPAPSDESPAARERRLRRECKGRPDAGACLGLTGR</sequence>
<feature type="region of interest" description="Disordered" evidence="1">
    <location>
        <begin position="34"/>
        <end position="58"/>
    </location>
</feature>
<evidence type="ECO:0000256" key="1">
    <source>
        <dbReference type="SAM" id="MobiDB-lite"/>
    </source>
</evidence>
<dbReference type="KEGG" id="hcz:G9Q37_17875"/>
<dbReference type="RefSeq" id="WP_166222755.1">
    <property type="nucleotide sequence ID" value="NZ_CP049989.1"/>
</dbReference>
<proteinExistence type="predicted"/>